<evidence type="ECO:0000313" key="2">
    <source>
        <dbReference type="EMBL" id="CAB4190350.1"/>
    </source>
</evidence>
<gene>
    <name evidence="2" type="ORF">UFOVP1200_55</name>
    <name evidence="1" type="ORF">UFOVP469_25</name>
</gene>
<protein>
    <submittedName>
        <fullName evidence="1">Uncharacterized protein</fullName>
    </submittedName>
</protein>
<reference evidence="1" key="1">
    <citation type="submission" date="2020-04" db="EMBL/GenBank/DDBJ databases">
        <authorList>
            <person name="Chiriac C."/>
            <person name="Salcher M."/>
            <person name="Ghai R."/>
            <person name="Kavagutti S V."/>
        </authorList>
    </citation>
    <scope>NUCLEOTIDE SEQUENCE</scope>
</reference>
<sequence>MPYVLTDNTLIYGMGETSDEAWTDGRQTLEYAQVQLIDDDADTDACHGSWMRESDLRCLPATRGLVTEVAENGGAIGWRERDGFAMTRDEADDWHVARMLEGDA</sequence>
<dbReference type="EMBL" id="LR796428">
    <property type="protein sequence ID" value="CAB4144342.1"/>
    <property type="molecule type" value="Genomic_DNA"/>
</dbReference>
<evidence type="ECO:0000313" key="1">
    <source>
        <dbReference type="EMBL" id="CAB4144342.1"/>
    </source>
</evidence>
<accession>A0A6J5MDM3</accession>
<dbReference type="EMBL" id="LR797153">
    <property type="protein sequence ID" value="CAB4190350.1"/>
    <property type="molecule type" value="Genomic_DNA"/>
</dbReference>
<organism evidence="1">
    <name type="scientific">uncultured Caudovirales phage</name>
    <dbReference type="NCBI Taxonomy" id="2100421"/>
    <lineage>
        <taxon>Viruses</taxon>
        <taxon>Duplodnaviria</taxon>
        <taxon>Heunggongvirae</taxon>
        <taxon>Uroviricota</taxon>
        <taxon>Caudoviricetes</taxon>
        <taxon>Peduoviridae</taxon>
        <taxon>Maltschvirus</taxon>
        <taxon>Maltschvirus maltsch</taxon>
    </lineage>
</organism>
<name>A0A6J5MDM3_9CAUD</name>
<proteinExistence type="predicted"/>